<dbReference type="GO" id="GO:0046872">
    <property type="term" value="F:metal ion binding"/>
    <property type="evidence" value="ECO:0007669"/>
    <property type="project" value="UniProtKB-KW"/>
</dbReference>
<reference evidence="6 7" key="1">
    <citation type="journal article" date="2020" name="Biotechnol. Biofuels">
        <title>New insights from the biogas microbiome by comprehensive genome-resolved metagenomics of nearly 1600 species originating from multiple anaerobic digesters.</title>
        <authorList>
            <person name="Campanaro S."/>
            <person name="Treu L."/>
            <person name="Rodriguez-R L.M."/>
            <person name="Kovalovszki A."/>
            <person name="Ziels R.M."/>
            <person name="Maus I."/>
            <person name="Zhu X."/>
            <person name="Kougias P.G."/>
            <person name="Basile A."/>
            <person name="Luo G."/>
            <person name="Schluter A."/>
            <person name="Konstantinidis K.T."/>
            <person name="Angelidaki I."/>
        </authorList>
    </citation>
    <scope>NUCLEOTIDE SEQUENCE [LARGE SCALE GENOMIC DNA]</scope>
    <source>
        <strain evidence="6">AS05jafATM_4</strain>
    </source>
</reference>
<dbReference type="PROSITE" id="PS51007">
    <property type="entry name" value="CYTC"/>
    <property type="match status" value="1"/>
</dbReference>
<evidence type="ECO:0000256" key="1">
    <source>
        <dbReference type="ARBA" id="ARBA00022617"/>
    </source>
</evidence>
<dbReference type="Gene3D" id="1.10.760.10">
    <property type="entry name" value="Cytochrome c-like domain"/>
    <property type="match status" value="1"/>
</dbReference>
<evidence type="ECO:0000259" key="5">
    <source>
        <dbReference type="PROSITE" id="PS51007"/>
    </source>
</evidence>
<dbReference type="EMBL" id="DUTF01000416">
    <property type="protein sequence ID" value="HHY28950.1"/>
    <property type="molecule type" value="Genomic_DNA"/>
</dbReference>
<dbReference type="Proteomes" id="UP000553059">
    <property type="component" value="Unassembled WGS sequence"/>
</dbReference>
<dbReference type="Pfam" id="PF00034">
    <property type="entry name" value="Cytochrom_C"/>
    <property type="match status" value="1"/>
</dbReference>
<evidence type="ECO:0000313" key="6">
    <source>
        <dbReference type="EMBL" id="HHY28950.1"/>
    </source>
</evidence>
<keyword evidence="2 4" id="KW-0479">Metal-binding</keyword>
<accession>A0A7C6Z7E6</accession>
<dbReference type="GO" id="GO:0020037">
    <property type="term" value="F:heme binding"/>
    <property type="evidence" value="ECO:0007669"/>
    <property type="project" value="InterPro"/>
</dbReference>
<dbReference type="SUPFAM" id="SSF46626">
    <property type="entry name" value="Cytochrome c"/>
    <property type="match status" value="1"/>
</dbReference>
<dbReference type="InterPro" id="IPR036909">
    <property type="entry name" value="Cyt_c-like_dom_sf"/>
</dbReference>
<evidence type="ECO:0000313" key="7">
    <source>
        <dbReference type="Proteomes" id="UP000553059"/>
    </source>
</evidence>
<evidence type="ECO:0000256" key="2">
    <source>
        <dbReference type="ARBA" id="ARBA00022723"/>
    </source>
</evidence>
<dbReference type="GO" id="GO:0009055">
    <property type="term" value="F:electron transfer activity"/>
    <property type="evidence" value="ECO:0007669"/>
    <property type="project" value="InterPro"/>
</dbReference>
<gene>
    <name evidence="6" type="ORF">GX523_19810</name>
</gene>
<protein>
    <submittedName>
        <fullName evidence="6">Cytochrome c</fullName>
    </submittedName>
</protein>
<comment type="caution">
    <text evidence="6">The sequence shown here is derived from an EMBL/GenBank/DDBJ whole genome shotgun (WGS) entry which is preliminary data.</text>
</comment>
<evidence type="ECO:0000256" key="4">
    <source>
        <dbReference type="PROSITE-ProRule" id="PRU00433"/>
    </source>
</evidence>
<sequence length="133" mass="14921">MKLRTFILISISSFALFALTVKFSWALDYPMSEEAVAGKEVWQRYNCVSCHTLFGNGGYVGGDLTHITAERTPDYLIALFSNPPVLPPHQKETHTSLTEKEALAMIAYFEYVNTIPTLGWPPQPRELKGGDVR</sequence>
<organism evidence="6 7">
    <name type="scientific">Desulfitobacterium dehalogenans</name>
    <dbReference type="NCBI Taxonomy" id="36854"/>
    <lineage>
        <taxon>Bacteria</taxon>
        <taxon>Bacillati</taxon>
        <taxon>Bacillota</taxon>
        <taxon>Clostridia</taxon>
        <taxon>Eubacteriales</taxon>
        <taxon>Desulfitobacteriaceae</taxon>
        <taxon>Desulfitobacterium</taxon>
    </lineage>
</organism>
<keyword evidence="3 4" id="KW-0408">Iron</keyword>
<dbReference type="InterPro" id="IPR009056">
    <property type="entry name" value="Cyt_c-like_dom"/>
</dbReference>
<feature type="domain" description="Cytochrome c" evidence="5">
    <location>
        <begin position="33"/>
        <end position="113"/>
    </location>
</feature>
<dbReference type="AlphaFoldDB" id="A0A7C6Z7E6"/>
<evidence type="ECO:0000256" key="3">
    <source>
        <dbReference type="ARBA" id="ARBA00023004"/>
    </source>
</evidence>
<name>A0A7C6Z7E6_9FIRM</name>
<keyword evidence="1 4" id="KW-0349">Heme</keyword>
<proteinExistence type="predicted"/>